<organism evidence="2 3">
    <name type="scientific">Plutella xylostella</name>
    <name type="common">Diamondback moth</name>
    <name type="synonym">Plutella maculipennis</name>
    <dbReference type="NCBI Taxonomy" id="51655"/>
    <lineage>
        <taxon>Eukaryota</taxon>
        <taxon>Metazoa</taxon>
        <taxon>Ecdysozoa</taxon>
        <taxon>Arthropoda</taxon>
        <taxon>Hexapoda</taxon>
        <taxon>Insecta</taxon>
        <taxon>Pterygota</taxon>
        <taxon>Neoptera</taxon>
        <taxon>Endopterygota</taxon>
        <taxon>Lepidoptera</taxon>
        <taxon>Glossata</taxon>
        <taxon>Ditrysia</taxon>
        <taxon>Yponomeutoidea</taxon>
        <taxon>Plutellidae</taxon>
        <taxon>Plutella</taxon>
    </lineage>
</organism>
<dbReference type="Pfam" id="PF00646">
    <property type="entry name" value="F-box"/>
    <property type="match status" value="1"/>
</dbReference>
<dbReference type="PROSITE" id="PS50181">
    <property type="entry name" value="FBOX"/>
    <property type="match status" value="1"/>
</dbReference>
<dbReference type="SUPFAM" id="SSF81383">
    <property type="entry name" value="F-box domain"/>
    <property type="match status" value="1"/>
</dbReference>
<keyword evidence="3" id="KW-1185">Reference proteome</keyword>
<dbReference type="InterPro" id="IPR001810">
    <property type="entry name" value="F-box_dom"/>
</dbReference>
<dbReference type="Gene3D" id="3.80.10.10">
    <property type="entry name" value="Ribonuclease Inhibitor"/>
    <property type="match status" value="2"/>
</dbReference>
<feature type="domain" description="F-box" evidence="1">
    <location>
        <begin position="1"/>
        <end position="37"/>
    </location>
</feature>
<name>A0A8S4EMY9_PLUXY</name>
<evidence type="ECO:0000313" key="3">
    <source>
        <dbReference type="Proteomes" id="UP000653454"/>
    </source>
</evidence>
<sequence>MNLIELPEDVLIIILKELDYRSQYNLSETCSYFQRIMCYRGIVTKCDISRSTLATIHSFKLDLFHQVAENLQELILCAVPDLTKTALQPVIKKLKCLKSLDVTYTNISILDMVDIHKLCSTIKNLSINFTFGKSAVIAEQTLLKCTKMLSKLENLSFVGSSQNLMFSLLPLYLLSEAQSLHDVKFTAIDCDHTSYTLPEFREIFMCCNLSIYLFDWLEKKTNRTYNYYVYNFLYLFKDLEDFEFIMIKRDENSKTCQFYASNVFKPFVKEHFPEEDPKTPILQEKMEDFTQKRLLGNVIMMFFDKSQTTFDADFFAHLLKQIKEYFPDHYNCPVNKLKDITDGNEWSYINVTSAADLHQKTLGCRNFNEPEPLLKKTRTAASSYELQFDSMIKDKHTIKLSINFEFIVNPISLSPASDFLSKVTFLSLTGQAIYASDFFKVLFQGAHRLETLNVEPASLNQCLCSSLIARSLKFCSSLRNFKLVEKCIQYKTMMEGLSECPWLENIHLSDHAGRPTDLGDVSLLIEKCSNMYSLYLQAPITDSTRKKLLKTMNQAKVKYNRPYLSIEVDDTGSGCRRYGPFIDVFNLNVFGTSVFRNSVD</sequence>
<accession>A0A8S4EMY9</accession>
<dbReference type="AlphaFoldDB" id="A0A8S4EMY9"/>
<protein>
    <submittedName>
        <fullName evidence="2">(diamondback moth) hypothetical protein</fullName>
    </submittedName>
</protein>
<evidence type="ECO:0000259" key="1">
    <source>
        <dbReference type="PROSITE" id="PS50181"/>
    </source>
</evidence>
<dbReference type="Proteomes" id="UP000653454">
    <property type="component" value="Unassembled WGS sequence"/>
</dbReference>
<dbReference type="EMBL" id="CAJHNJ030000020">
    <property type="protein sequence ID" value="CAG9117466.1"/>
    <property type="molecule type" value="Genomic_DNA"/>
</dbReference>
<dbReference type="CDD" id="cd09917">
    <property type="entry name" value="F-box_SF"/>
    <property type="match status" value="1"/>
</dbReference>
<dbReference type="InterPro" id="IPR036047">
    <property type="entry name" value="F-box-like_dom_sf"/>
</dbReference>
<dbReference type="SUPFAM" id="SSF52047">
    <property type="entry name" value="RNI-like"/>
    <property type="match status" value="2"/>
</dbReference>
<proteinExistence type="predicted"/>
<evidence type="ECO:0000313" key="2">
    <source>
        <dbReference type="EMBL" id="CAG9117466.1"/>
    </source>
</evidence>
<dbReference type="OrthoDB" id="7419010at2759"/>
<dbReference type="InterPro" id="IPR032675">
    <property type="entry name" value="LRR_dom_sf"/>
</dbReference>
<gene>
    <name evidence="2" type="ORF">PLXY2_LOCUS6252</name>
</gene>
<reference evidence="2" key="1">
    <citation type="submission" date="2020-11" db="EMBL/GenBank/DDBJ databases">
        <authorList>
            <person name="Whiteford S."/>
        </authorList>
    </citation>
    <scope>NUCLEOTIDE SEQUENCE</scope>
</reference>
<comment type="caution">
    <text evidence="2">The sequence shown here is derived from an EMBL/GenBank/DDBJ whole genome shotgun (WGS) entry which is preliminary data.</text>
</comment>